<gene>
    <name evidence="10" type="ORF">ACFSFY_13635</name>
</gene>
<evidence type="ECO:0000256" key="4">
    <source>
        <dbReference type="ARBA" id="ARBA00022827"/>
    </source>
</evidence>
<dbReference type="Proteomes" id="UP001597218">
    <property type="component" value="Unassembled WGS sequence"/>
</dbReference>
<dbReference type="PANTHER" id="PTHR43292:SF3">
    <property type="entry name" value="ACYL-COA DEHYDROGENASE FADE29"/>
    <property type="match status" value="1"/>
</dbReference>
<comment type="cofactor">
    <cofactor evidence="1 6">
        <name>FAD</name>
        <dbReference type="ChEBI" id="CHEBI:57692"/>
    </cofactor>
</comment>
<dbReference type="EMBL" id="JBHUGI010000032">
    <property type="protein sequence ID" value="MFD1929079.1"/>
    <property type="molecule type" value="Genomic_DNA"/>
</dbReference>
<keyword evidence="5 6" id="KW-0560">Oxidoreductase</keyword>
<dbReference type="InterPro" id="IPR052161">
    <property type="entry name" value="Mycobact_Acyl-CoA_DH"/>
</dbReference>
<organism evidence="10 11">
    <name type="scientific">Sporosarcina siberiensis</name>
    <dbReference type="NCBI Taxonomy" id="1365606"/>
    <lineage>
        <taxon>Bacteria</taxon>
        <taxon>Bacillati</taxon>
        <taxon>Bacillota</taxon>
        <taxon>Bacilli</taxon>
        <taxon>Bacillales</taxon>
        <taxon>Caryophanaceae</taxon>
        <taxon>Sporosarcina</taxon>
    </lineage>
</organism>
<accession>A0ABW4SIU7</accession>
<evidence type="ECO:0000259" key="9">
    <source>
        <dbReference type="Pfam" id="PF02771"/>
    </source>
</evidence>
<comment type="similarity">
    <text evidence="2 6">Belongs to the acyl-CoA dehydrogenase family.</text>
</comment>
<evidence type="ECO:0000259" key="7">
    <source>
        <dbReference type="Pfam" id="PF00441"/>
    </source>
</evidence>
<evidence type="ECO:0000256" key="1">
    <source>
        <dbReference type="ARBA" id="ARBA00001974"/>
    </source>
</evidence>
<dbReference type="InterPro" id="IPR009100">
    <property type="entry name" value="AcylCoA_DH/oxidase_NM_dom_sf"/>
</dbReference>
<dbReference type="InterPro" id="IPR006091">
    <property type="entry name" value="Acyl-CoA_Oxase/DH_mid-dom"/>
</dbReference>
<keyword evidence="11" id="KW-1185">Reference proteome</keyword>
<dbReference type="SUPFAM" id="SSF47203">
    <property type="entry name" value="Acyl-CoA dehydrogenase C-terminal domain-like"/>
    <property type="match status" value="1"/>
</dbReference>
<dbReference type="InterPro" id="IPR046373">
    <property type="entry name" value="Acyl-CoA_Oxase/DH_mid-dom_sf"/>
</dbReference>
<dbReference type="Gene3D" id="2.40.110.10">
    <property type="entry name" value="Butyryl-CoA Dehydrogenase, subunit A, domain 2"/>
    <property type="match status" value="1"/>
</dbReference>
<dbReference type="InterPro" id="IPR037069">
    <property type="entry name" value="AcylCoA_DH/ox_N_sf"/>
</dbReference>
<evidence type="ECO:0000256" key="6">
    <source>
        <dbReference type="RuleBase" id="RU362125"/>
    </source>
</evidence>
<feature type="domain" description="Acyl-CoA dehydrogenase/oxidase N-terminal" evidence="9">
    <location>
        <begin position="8"/>
        <end position="125"/>
    </location>
</feature>
<dbReference type="InterPro" id="IPR036250">
    <property type="entry name" value="AcylCo_DH-like_C"/>
</dbReference>
<proteinExistence type="inferred from homology"/>
<feature type="domain" description="Acyl-CoA oxidase/dehydrogenase middle" evidence="8">
    <location>
        <begin position="129"/>
        <end position="221"/>
    </location>
</feature>
<evidence type="ECO:0000256" key="5">
    <source>
        <dbReference type="ARBA" id="ARBA00023002"/>
    </source>
</evidence>
<dbReference type="Gene3D" id="1.20.140.10">
    <property type="entry name" value="Butyryl-CoA Dehydrogenase, subunit A, domain 3"/>
    <property type="match status" value="1"/>
</dbReference>
<feature type="domain" description="Acyl-CoA dehydrogenase/oxidase C-terminal" evidence="7">
    <location>
        <begin position="235"/>
        <end position="391"/>
    </location>
</feature>
<evidence type="ECO:0000259" key="8">
    <source>
        <dbReference type="Pfam" id="PF02770"/>
    </source>
</evidence>
<evidence type="ECO:0000256" key="3">
    <source>
        <dbReference type="ARBA" id="ARBA00022630"/>
    </source>
</evidence>
<name>A0ABW4SIU7_9BACL</name>
<comment type="caution">
    <text evidence="10">The sequence shown here is derived from an EMBL/GenBank/DDBJ whole genome shotgun (WGS) entry which is preliminary data.</text>
</comment>
<dbReference type="InterPro" id="IPR009075">
    <property type="entry name" value="AcylCo_DH/oxidase_C"/>
</dbReference>
<evidence type="ECO:0000256" key="2">
    <source>
        <dbReference type="ARBA" id="ARBA00009347"/>
    </source>
</evidence>
<dbReference type="RefSeq" id="WP_381538894.1">
    <property type="nucleotide sequence ID" value="NZ_JBHUGI010000032.1"/>
</dbReference>
<sequence length="395" mass="45120">MDLSLSKDLEAYRIEVREWLEENLPKGWGTPLYKKPQNVEEERVFYRGWEKTIYKGGFNGITWPKEYGGQEKTSIHEIIYYEEAGKLNAPPEVNALGKALFGPTLLVYGTEEQKKRYLEPLLKGEEMWCQGFSEPNAGSDLASLQTKAGLDGDEWVITGQKVWTSGAQFADWCFVLARTDQNVPKHKGITFFIIPMDAEGVTVRPIVQMDKQSMFNEVFFDGVRIPKDHYVGELNDGWKIAMTTLSFERGTMSLGRQAQFQKEFEHIVKLSKELRTEDGSLVADNAYYRQKLAEIYAEIRIFRYHGLKTMSQLMNENRLGPEASMQKVFWSSMHVKLGELAMEILGEHAPYWGESSLGKGILQGNDFLSRGETIYAGTTQVQKNIIAERVLQLPR</sequence>
<dbReference type="SUPFAM" id="SSF56645">
    <property type="entry name" value="Acyl-CoA dehydrogenase NM domain-like"/>
    <property type="match status" value="1"/>
</dbReference>
<dbReference type="Pfam" id="PF00441">
    <property type="entry name" value="Acyl-CoA_dh_1"/>
    <property type="match status" value="1"/>
</dbReference>
<reference evidence="11" key="1">
    <citation type="journal article" date="2019" name="Int. J. Syst. Evol. Microbiol.">
        <title>The Global Catalogue of Microorganisms (GCM) 10K type strain sequencing project: providing services to taxonomists for standard genome sequencing and annotation.</title>
        <authorList>
            <consortium name="The Broad Institute Genomics Platform"/>
            <consortium name="The Broad Institute Genome Sequencing Center for Infectious Disease"/>
            <person name="Wu L."/>
            <person name="Ma J."/>
        </authorList>
    </citation>
    <scope>NUCLEOTIDE SEQUENCE [LARGE SCALE GENOMIC DNA]</scope>
    <source>
        <strain evidence="11">CGMCC 4.7177</strain>
    </source>
</reference>
<dbReference type="PANTHER" id="PTHR43292">
    <property type="entry name" value="ACYL-COA DEHYDROGENASE"/>
    <property type="match status" value="1"/>
</dbReference>
<evidence type="ECO:0000313" key="11">
    <source>
        <dbReference type="Proteomes" id="UP001597218"/>
    </source>
</evidence>
<dbReference type="Pfam" id="PF02770">
    <property type="entry name" value="Acyl-CoA_dh_M"/>
    <property type="match status" value="1"/>
</dbReference>
<protein>
    <submittedName>
        <fullName evidence="10">Acyl-CoA dehydrogenase family protein</fullName>
    </submittedName>
</protein>
<dbReference type="Pfam" id="PF02771">
    <property type="entry name" value="Acyl-CoA_dh_N"/>
    <property type="match status" value="1"/>
</dbReference>
<keyword evidence="3 6" id="KW-0285">Flavoprotein</keyword>
<evidence type="ECO:0000313" key="10">
    <source>
        <dbReference type="EMBL" id="MFD1929079.1"/>
    </source>
</evidence>
<keyword evidence="4 6" id="KW-0274">FAD</keyword>
<dbReference type="InterPro" id="IPR013786">
    <property type="entry name" value="AcylCoA_DH/ox_N"/>
</dbReference>
<dbReference type="Gene3D" id="1.10.540.10">
    <property type="entry name" value="Acyl-CoA dehydrogenase/oxidase, N-terminal domain"/>
    <property type="match status" value="1"/>
</dbReference>